<dbReference type="GO" id="GO:0004853">
    <property type="term" value="F:uroporphyrinogen decarboxylase activity"/>
    <property type="evidence" value="ECO:0007669"/>
    <property type="project" value="InterPro"/>
</dbReference>
<evidence type="ECO:0000313" key="2">
    <source>
        <dbReference type="EMBL" id="SHF42679.1"/>
    </source>
</evidence>
<proteinExistence type="predicted"/>
<dbReference type="OrthoDB" id="9813603at2"/>
<feature type="domain" description="Uroporphyrinogen decarboxylase (URO-D)" evidence="1">
    <location>
        <begin position="207"/>
        <end position="408"/>
    </location>
</feature>
<dbReference type="InterPro" id="IPR052024">
    <property type="entry name" value="Methanogen_methyltrans"/>
</dbReference>
<dbReference type="AlphaFoldDB" id="A0A1M5BJR3"/>
<keyword evidence="3" id="KW-1185">Reference proteome</keyword>
<dbReference type="PANTHER" id="PTHR47099:SF1">
    <property type="entry name" value="METHYLCOBAMIDE:COM METHYLTRANSFERASE MTBA"/>
    <property type="match status" value="1"/>
</dbReference>
<gene>
    <name evidence="2" type="ORF">SAMN02745158_03696</name>
</gene>
<organism evidence="2 3">
    <name type="scientific">Lactonifactor longoviformis DSM 17459</name>
    <dbReference type="NCBI Taxonomy" id="1122155"/>
    <lineage>
        <taxon>Bacteria</taxon>
        <taxon>Bacillati</taxon>
        <taxon>Bacillota</taxon>
        <taxon>Clostridia</taxon>
        <taxon>Eubacteriales</taxon>
        <taxon>Clostridiaceae</taxon>
        <taxon>Lactonifactor</taxon>
    </lineage>
</organism>
<dbReference type="Proteomes" id="UP000184245">
    <property type="component" value="Unassembled WGS sequence"/>
</dbReference>
<dbReference type="EMBL" id="FQVI01000027">
    <property type="protein sequence ID" value="SHF42679.1"/>
    <property type="molecule type" value="Genomic_DNA"/>
</dbReference>
<dbReference type="Pfam" id="PF01208">
    <property type="entry name" value="URO-D"/>
    <property type="match status" value="1"/>
</dbReference>
<dbReference type="InterPro" id="IPR000257">
    <property type="entry name" value="Uroporphyrinogen_deCOase"/>
</dbReference>
<dbReference type="SUPFAM" id="SSF51726">
    <property type="entry name" value="UROD/MetE-like"/>
    <property type="match status" value="1"/>
</dbReference>
<evidence type="ECO:0000313" key="3">
    <source>
        <dbReference type="Proteomes" id="UP000184245"/>
    </source>
</evidence>
<name>A0A1M5BJR3_9CLOT</name>
<accession>A0A1M5BJR3</accession>
<dbReference type="PANTHER" id="PTHR47099">
    <property type="entry name" value="METHYLCOBAMIDE:COM METHYLTRANSFERASE MTBA"/>
    <property type="match status" value="1"/>
</dbReference>
<dbReference type="GO" id="GO:0006779">
    <property type="term" value="P:porphyrin-containing compound biosynthetic process"/>
    <property type="evidence" value="ECO:0007669"/>
    <property type="project" value="InterPro"/>
</dbReference>
<protein>
    <submittedName>
        <fullName evidence="2">Uroporphyrinogen decarboxylase (URO-D)</fullName>
    </submittedName>
</protein>
<sequence length="412" mass="46418">MGSYESTLAQREERIKKVLNLEEPDRVPFAPKIGNYYARGYDISIYDAMKDIRNIWPGVKGFLEDFSPDLAWAPVLYPADPPELMQSTYLKCPGPNSGLPLNASFQIHDKCYLMDEEYKEFLHDPTHFFLTKVYPRKFDGLKGLSKLRFNNPVEYSLYIELSNFADPEVQTALETLKRGGEAAARWLGGLGYISGEIAKLGFPLGAAGAQTCPFDMFGDNIRGFLNTINDVYDYPDELLAAVEYMTPICIQNAVNTAKANNLEYMFIPLHGGIDEFMSPDNYKKFYWPGLKALMMALIDIGVTPYVFCEGKYNRRLDIISDVPKGKVIYMFEEVDIAEAKRIVGQTACICGNLPNALLAYGKKERVIEETKKLLDICAPGGGFIMDCSIVLDEANKENMEAWVNTTRELGKY</sequence>
<dbReference type="STRING" id="1122155.SAMN02745158_03696"/>
<dbReference type="InterPro" id="IPR038071">
    <property type="entry name" value="UROD/MetE-like_sf"/>
</dbReference>
<reference evidence="2 3" key="1">
    <citation type="submission" date="2016-11" db="EMBL/GenBank/DDBJ databases">
        <authorList>
            <person name="Jaros S."/>
            <person name="Januszkiewicz K."/>
            <person name="Wedrychowicz H."/>
        </authorList>
    </citation>
    <scope>NUCLEOTIDE SEQUENCE [LARGE SCALE GENOMIC DNA]</scope>
    <source>
        <strain evidence="2 3">DSM 17459</strain>
    </source>
</reference>
<dbReference type="Gene3D" id="3.20.20.210">
    <property type="match status" value="1"/>
</dbReference>
<evidence type="ECO:0000259" key="1">
    <source>
        <dbReference type="Pfam" id="PF01208"/>
    </source>
</evidence>
<dbReference type="RefSeq" id="WP_072854255.1">
    <property type="nucleotide sequence ID" value="NZ_FQVI01000027.1"/>
</dbReference>